<accession>A0A6M4IQL9</accession>
<reference evidence="7 8" key="1">
    <citation type="submission" date="2020-05" db="EMBL/GenBank/DDBJ databases">
        <title>Complete genome sequence of Gemmatimonas greenlandica TET16.</title>
        <authorList>
            <person name="Zeng Y."/>
        </authorList>
    </citation>
    <scope>NUCLEOTIDE SEQUENCE [LARGE SCALE GENOMIC DNA]</scope>
    <source>
        <strain evidence="7 8">TET16</strain>
    </source>
</reference>
<organism evidence="7 8">
    <name type="scientific">Gemmatimonas groenlandica</name>
    <dbReference type="NCBI Taxonomy" id="2732249"/>
    <lineage>
        <taxon>Bacteria</taxon>
        <taxon>Pseudomonadati</taxon>
        <taxon>Gemmatimonadota</taxon>
        <taxon>Gemmatimonadia</taxon>
        <taxon>Gemmatimonadales</taxon>
        <taxon>Gemmatimonadaceae</taxon>
        <taxon>Gemmatimonas</taxon>
    </lineage>
</organism>
<keyword evidence="8" id="KW-1185">Reference proteome</keyword>
<gene>
    <name evidence="7" type="ORF">HKW67_09375</name>
</gene>
<feature type="signal peptide" evidence="5">
    <location>
        <begin position="1"/>
        <end position="18"/>
    </location>
</feature>
<evidence type="ECO:0000256" key="3">
    <source>
        <dbReference type="ARBA" id="ARBA00023110"/>
    </source>
</evidence>
<dbReference type="PANTHER" id="PTHR45625:SF4">
    <property type="entry name" value="PEPTIDYLPROLYL ISOMERASE DOMAIN AND WD REPEAT-CONTAINING PROTEIN 1"/>
    <property type="match status" value="1"/>
</dbReference>
<dbReference type="KEGG" id="ggr:HKW67_09375"/>
<dbReference type="Proteomes" id="UP000500938">
    <property type="component" value="Chromosome"/>
</dbReference>
<dbReference type="Pfam" id="PF00160">
    <property type="entry name" value="Pro_isomerase"/>
    <property type="match status" value="1"/>
</dbReference>
<proteinExistence type="inferred from homology"/>
<evidence type="ECO:0000313" key="8">
    <source>
        <dbReference type="Proteomes" id="UP000500938"/>
    </source>
</evidence>
<dbReference type="SUPFAM" id="SSF48371">
    <property type="entry name" value="ARM repeat"/>
    <property type="match status" value="1"/>
</dbReference>
<dbReference type="InterPro" id="IPR002130">
    <property type="entry name" value="Cyclophilin-type_PPIase_dom"/>
</dbReference>
<dbReference type="SUPFAM" id="SSF50891">
    <property type="entry name" value="Cyclophilin-like"/>
    <property type="match status" value="1"/>
</dbReference>
<dbReference type="EMBL" id="CP053085">
    <property type="protein sequence ID" value="QJR35706.1"/>
    <property type="molecule type" value="Genomic_DNA"/>
</dbReference>
<keyword evidence="4 7" id="KW-0413">Isomerase</keyword>
<evidence type="ECO:0000259" key="6">
    <source>
        <dbReference type="PROSITE" id="PS50072"/>
    </source>
</evidence>
<dbReference type="Gene3D" id="2.40.100.10">
    <property type="entry name" value="Cyclophilin-like"/>
    <property type="match status" value="1"/>
</dbReference>
<feature type="domain" description="PPIase cyclophilin-type" evidence="6">
    <location>
        <begin position="507"/>
        <end position="647"/>
    </location>
</feature>
<evidence type="ECO:0000313" key="7">
    <source>
        <dbReference type="EMBL" id="QJR35706.1"/>
    </source>
</evidence>
<protein>
    <recommendedName>
        <fullName evidence="2">peptidylprolyl isomerase</fullName>
        <ecNumber evidence="2">5.2.1.8</ecNumber>
    </recommendedName>
</protein>
<keyword evidence="3" id="KW-0697">Rotamase</keyword>
<dbReference type="PROSITE" id="PS50072">
    <property type="entry name" value="CSA_PPIASE_2"/>
    <property type="match status" value="1"/>
</dbReference>
<dbReference type="RefSeq" id="WP_171225137.1">
    <property type="nucleotide sequence ID" value="NZ_CP053085.1"/>
</dbReference>
<dbReference type="InterPro" id="IPR011989">
    <property type="entry name" value="ARM-like"/>
</dbReference>
<dbReference type="PROSITE" id="PS00170">
    <property type="entry name" value="CSA_PPIASE_1"/>
    <property type="match status" value="1"/>
</dbReference>
<dbReference type="InterPro" id="IPR020892">
    <property type="entry name" value="Cyclophilin-type_PPIase_CS"/>
</dbReference>
<dbReference type="PANTHER" id="PTHR45625">
    <property type="entry name" value="PEPTIDYL-PROLYL CIS-TRANS ISOMERASE-RELATED"/>
    <property type="match status" value="1"/>
</dbReference>
<dbReference type="GO" id="GO:0003755">
    <property type="term" value="F:peptidyl-prolyl cis-trans isomerase activity"/>
    <property type="evidence" value="ECO:0007669"/>
    <property type="project" value="UniProtKB-KW"/>
</dbReference>
<dbReference type="InterPro" id="IPR016024">
    <property type="entry name" value="ARM-type_fold"/>
</dbReference>
<dbReference type="PRINTS" id="PR00153">
    <property type="entry name" value="CSAPPISMRASE"/>
</dbReference>
<dbReference type="GO" id="GO:0006457">
    <property type="term" value="P:protein folding"/>
    <property type="evidence" value="ECO:0007669"/>
    <property type="project" value="InterPro"/>
</dbReference>
<keyword evidence="5" id="KW-0732">Signal</keyword>
<evidence type="ECO:0000256" key="5">
    <source>
        <dbReference type="SAM" id="SignalP"/>
    </source>
</evidence>
<dbReference type="InterPro" id="IPR044666">
    <property type="entry name" value="Cyclophilin_A-like"/>
</dbReference>
<dbReference type="Gene3D" id="1.25.10.10">
    <property type="entry name" value="Leucine-rich Repeat Variant"/>
    <property type="match status" value="1"/>
</dbReference>
<dbReference type="InterPro" id="IPR029000">
    <property type="entry name" value="Cyclophilin-like_dom_sf"/>
</dbReference>
<feature type="chain" id="PRO_5026659759" description="peptidylprolyl isomerase" evidence="5">
    <location>
        <begin position="19"/>
        <end position="647"/>
    </location>
</feature>
<evidence type="ECO:0000256" key="2">
    <source>
        <dbReference type="ARBA" id="ARBA00013194"/>
    </source>
</evidence>
<name>A0A6M4IQL9_9BACT</name>
<dbReference type="AlphaFoldDB" id="A0A6M4IQL9"/>
<evidence type="ECO:0000256" key="1">
    <source>
        <dbReference type="ARBA" id="ARBA00007365"/>
    </source>
</evidence>
<dbReference type="EC" id="5.2.1.8" evidence="2"/>
<sequence length="647" mass="69476">MRLLVPILLLAAGSQLRAQAPLSPTTYELLRAEHLRGTDMRSIDAALLSGDSVRQRLAVRAIGRFEQYPLEVKVIPLLTARAASVRREAVNALGQLRSRYDLAALLASERDPSVRAVIYETMGRVPKELGVPAEAVAATHAATAQKLTDGLRESDAVVRAGAARGIEALFRRTARAHAPSAAVRGVIHDVIRTDNTSDTRQLLLLALTAANDRDAASVAIALRDTSPEVRRLAVALGRQWVDDPAPMVRWQALRVAGTCARAASLVRDGSEHVALLAIDQLGDLKCTDAASLPALAAESDAKRPWRYQAHAAVAMAKVAPARAPTLVQRLSASSTWQARVYAADAAKLLKDSAVLRTLALDAEPNVVIAAMTTPQQALRALSSTHAGLVLAAARQLKGYAGLKSALPQLLAAFDRFTAMQRATMRDPRVALLERIAEVADGSTVVWMRERLRDVDPAIAGSAARALSTLVPEPVKSITQEYVPPAFPGAEELRGLEGATATMRLRGLGDVELALRFDDAPMAVHTFVTLASAGKFNGLTFHRIVPNFVIQGGSPGADEVDPITDTFMRDEVGLARNARGSFGISTRGRDTGDGQIYVNLVNNFRLDHDYTVFANVTRGLDLIDRVQEGDVIESITVRRASTSAPRRP</sequence>
<evidence type="ECO:0000256" key="4">
    <source>
        <dbReference type="ARBA" id="ARBA00023235"/>
    </source>
</evidence>
<comment type="similarity">
    <text evidence="1">Belongs to the cyclophilin-type PPIase family.</text>
</comment>